<proteinExistence type="inferred from homology"/>
<gene>
    <name evidence="6" type="ORF">GR170_07090</name>
</gene>
<dbReference type="InterPro" id="IPR025997">
    <property type="entry name" value="SBP_2_dom"/>
</dbReference>
<evidence type="ECO:0000256" key="1">
    <source>
        <dbReference type="ARBA" id="ARBA00004196"/>
    </source>
</evidence>
<evidence type="ECO:0000256" key="3">
    <source>
        <dbReference type="ARBA" id="ARBA00022729"/>
    </source>
</evidence>
<sequence>MRRLLGCVAIAALHATGAGAQTTIGVTLADASFAFVKGLEAAYAARDDVQIVLKDAKGDGALQVKQVEEFVAAGVDAIIVNPIQPDNGIATTMAAGKVPLVYVNQEPINSSMLPAGQGYVGSNETESGTLEMTEVCRLMGGKGVIAVLIGNLETNAARVRTEAVHSVLDTSECKGISAIIEGEAFWEPGPAETLVAGWLADGLTFDAIVSNNDAMAHGALKALKAAGIGPQDMIVAGIDGTPDTLAALATGDFDVTVFQNAAGQANGSVDLAKRFVEGDTAEQFLWVPFELVTPENRANYMK</sequence>
<evidence type="ECO:0000313" key="7">
    <source>
        <dbReference type="Proteomes" id="UP000477911"/>
    </source>
</evidence>
<comment type="similarity">
    <text evidence="2">Belongs to the bacterial solute-binding protein 2 family.</text>
</comment>
<dbReference type="InterPro" id="IPR028082">
    <property type="entry name" value="Peripla_BP_I"/>
</dbReference>
<dbReference type="AlphaFoldDB" id="A0A6L7G0H5"/>
<dbReference type="SUPFAM" id="SSF53822">
    <property type="entry name" value="Periplasmic binding protein-like I"/>
    <property type="match status" value="1"/>
</dbReference>
<comment type="caution">
    <text evidence="6">The sequence shown here is derived from an EMBL/GenBank/DDBJ whole genome shotgun (WGS) entry which is preliminary data.</text>
</comment>
<reference evidence="6 7" key="1">
    <citation type="submission" date="2019-12" db="EMBL/GenBank/DDBJ databases">
        <authorList>
            <person name="Li M."/>
        </authorList>
    </citation>
    <scope>NUCLEOTIDE SEQUENCE [LARGE SCALE GENOMIC DNA]</scope>
    <source>
        <strain evidence="6 7">GBMRC 2024</strain>
    </source>
</reference>
<dbReference type="Proteomes" id="UP000477911">
    <property type="component" value="Unassembled WGS sequence"/>
</dbReference>
<feature type="chain" id="PRO_5026933430" evidence="4">
    <location>
        <begin position="21"/>
        <end position="302"/>
    </location>
</feature>
<keyword evidence="3 4" id="KW-0732">Signal</keyword>
<protein>
    <submittedName>
        <fullName evidence="6">Substrate-binding domain-containing protein</fullName>
    </submittedName>
</protein>
<dbReference type="EMBL" id="WUMU01000005">
    <property type="protein sequence ID" value="MXN17591.1"/>
    <property type="molecule type" value="Genomic_DNA"/>
</dbReference>
<evidence type="ECO:0000256" key="2">
    <source>
        <dbReference type="ARBA" id="ARBA00007639"/>
    </source>
</evidence>
<feature type="signal peptide" evidence="4">
    <location>
        <begin position="1"/>
        <end position="20"/>
    </location>
</feature>
<dbReference type="GO" id="GO:0030313">
    <property type="term" value="C:cell envelope"/>
    <property type="evidence" value="ECO:0007669"/>
    <property type="project" value="UniProtKB-SubCell"/>
</dbReference>
<dbReference type="RefSeq" id="WP_160893072.1">
    <property type="nucleotide sequence ID" value="NZ_WUMU01000005.1"/>
</dbReference>
<accession>A0A6L7G0H5</accession>
<dbReference type="Pfam" id="PF13407">
    <property type="entry name" value="Peripla_BP_4"/>
    <property type="match status" value="1"/>
</dbReference>
<name>A0A6L7G0H5_9RHOB</name>
<keyword evidence="7" id="KW-1185">Reference proteome</keyword>
<evidence type="ECO:0000313" key="6">
    <source>
        <dbReference type="EMBL" id="MXN17591.1"/>
    </source>
</evidence>
<comment type="subcellular location">
    <subcellularLocation>
        <location evidence="1">Cell envelope</location>
    </subcellularLocation>
</comment>
<dbReference type="PANTHER" id="PTHR46847:SF1">
    <property type="entry name" value="D-ALLOSE-BINDING PERIPLASMIC PROTEIN-RELATED"/>
    <property type="match status" value="1"/>
</dbReference>
<dbReference type="PANTHER" id="PTHR46847">
    <property type="entry name" value="D-ALLOSE-BINDING PERIPLASMIC PROTEIN-RELATED"/>
    <property type="match status" value="1"/>
</dbReference>
<evidence type="ECO:0000259" key="5">
    <source>
        <dbReference type="Pfam" id="PF13407"/>
    </source>
</evidence>
<dbReference type="Gene3D" id="3.40.50.2300">
    <property type="match status" value="2"/>
</dbReference>
<dbReference type="GO" id="GO:0030246">
    <property type="term" value="F:carbohydrate binding"/>
    <property type="evidence" value="ECO:0007669"/>
    <property type="project" value="UniProtKB-ARBA"/>
</dbReference>
<feature type="domain" description="Periplasmic binding protein" evidence="5">
    <location>
        <begin position="35"/>
        <end position="279"/>
    </location>
</feature>
<organism evidence="6 7">
    <name type="scientific">Pseudooceanicola albus</name>
    <dbReference type="NCBI Taxonomy" id="2692189"/>
    <lineage>
        <taxon>Bacteria</taxon>
        <taxon>Pseudomonadati</taxon>
        <taxon>Pseudomonadota</taxon>
        <taxon>Alphaproteobacteria</taxon>
        <taxon>Rhodobacterales</taxon>
        <taxon>Paracoccaceae</taxon>
        <taxon>Pseudooceanicola</taxon>
    </lineage>
</organism>
<evidence type="ECO:0000256" key="4">
    <source>
        <dbReference type="SAM" id="SignalP"/>
    </source>
</evidence>